<dbReference type="RefSeq" id="WP_345107357.1">
    <property type="nucleotide sequence ID" value="NZ_BAABCV010000017.1"/>
</dbReference>
<evidence type="ECO:0008006" key="3">
    <source>
        <dbReference type="Google" id="ProtNLM"/>
    </source>
</evidence>
<organism evidence="1 2">
    <name type="scientific">Mucilaginibacter panaciglaebae</name>
    <dbReference type="NCBI Taxonomy" id="502331"/>
    <lineage>
        <taxon>Bacteria</taxon>
        <taxon>Pseudomonadati</taxon>
        <taxon>Bacteroidota</taxon>
        <taxon>Sphingobacteriia</taxon>
        <taxon>Sphingobacteriales</taxon>
        <taxon>Sphingobacteriaceae</taxon>
        <taxon>Mucilaginibacter</taxon>
    </lineage>
</organism>
<dbReference type="InterPro" id="IPR027417">
    <property type="entry name" value="P-loop_NTPase"/>
</dbReference>
<reference evidence="2" key="1">
    <citation type="journal article" date="2019" name="Int. J. Syst. Evol. Microbiol.">
        <title>The Global Catalogue of Microorganisms (GCM) 10K type strain sequencing project: providing services to taxonomists for standard genome sequencing and annotation.</title>
        <authorList>
            <consortium name="The Broad Institute Genomics Platform"/>
            <consortium name="The Broad Institute Genome Sequencing Center for Infectious Disease"/>
            <person name="Wu L."/>
            <person name="Ma J."/>
        </authorList>
    </citation>
    <scope>NUCLEOTIDE SEQUENCE [LARGE SCALE GENOMIC DNA]</scope>
    <source>
        <strain evidence="2">JCM 17085</strain>
    </source>
</reference>
<protein>
    <recommendedName>
        <fullName evidence="3">AAA domain-containing protein</fullName>
    </recommendedName>
</protein>
<proteinExistence type="predicted"/>
<comment type="caution">
    <text evidence="1">The sequence shown here is derived from an EMBL/GenBank/DDBJ whole genome shotgun (WGS) entry which is preliminary data.</text>
</comment>
<sequence length="75" mass="8323">MKVLVFGPSGAGKTYVAKALQRSGINAFDDADIEGLSNWYDQDGCKVAEPAIANEVIKNRYAFLWSKRAMARFIH</sequence>
<keyword evidence="2" id="KW-1185">Reference proteome</keyword>
<dbReference type="SUPFAM" id="SSF52540">
    <property type="entry name" value="P-loop containing nucleoside triphosphate hydrolases"/>
    <property type="match status" value="1"/>
</dbReference>
<evidence type="ECO:0000313" key="1">
    <source>
        <dbReference type="EMBL" id="GAA4105307.1"/>
    </source>
</evidence>
<dbReference type="EMBL" id="BAABCV010000017">
    <property type="protein sequence ID" value="GAA4105307.1"/>
    <property type="molecule type" value="Genomic_DNA"/>
</dbReference>
<accession>A0ABP7X6R6</accession>
<dbReference type="Proteomes" id="UP001500841">
    <property type="component" value="Unassembled WGS sequence"/>
</dbReference>
<name>A0ABP7X6R6_9SPHI</name>
<evidence type="ECO:0000313" key="2">
    <source>
        <dbReference type="Proteomes" id="UP001500841"/>
    </source>
</evidence>
<gene>
    <name evidence="1" type="ORF">GCM10022392_33900</name>
</gene>